<evidence type="ECO:0000313" key="3">
    <source>
        <dbReference type="Proteomes" id="UP000214739"/>
    </source>
</evidence>
<comment type="caution">
    <text evidence="1">The sequence shown here is derived from an EMBL/GenBank/DDBJ whole genome shotgun (WGS) entry which is preliminary data.</text>
</comment>
<reference evidence="1 3" key="1">
    <citation type="journal article" date="2017" name="Biosci Microbiota Food Health">
        <title>Genomic characterization reconfirms the taxonomic status of Lactobacillus parakefiri.</title>
        <authorList>
            <person name="Tanizawa Y."/>
            <person name="Kobayashi H."/>
            <person name="Kaminuma E."/>
            <person name="Sakamoto M."/>
            <person name="Ohkuma M."/>
            <person name="Nakamura Y."/>
            <person name="Arita M."/>
            <person name="Tohno M."/>
        </authorList>
    </citation>
    <scope>NUCLEOTIDE SEQUENCE [LARGE SCALE GENOMIC DNA]</scope>
    <source>
        <strain evidence="1 3">JCM 8573</strain>
    </source>
</reference>
<dbReference type="EMBL" id="BDGB01000054">
    <property type="protein sequence ID" value="GAW72060.1"/>
    <property type="molecule type" value="Genomic_DNA"/>
</dbReference>
<dbReference type="Proteomes" id="UP000294668">
    <property type="component" value="Unassembled WGS sequence"/>
</dbReference>
<gene>
    <name evidence="2" type="ORF">C5L28_000258</name>
    <name evidence="1" type="ORF">LPKJCM_01168</name>
</gene>
<dbReference type="EMBL" id="PUFL01000052">
    <property type="protein sequence ID" value="TDG91686.1"/>
    <property type="molecule type" value="Genomic_DNA"/>
</dbReference>
<reference evidence="2" key="3">
    <citation type="submission" date="2019-02" db="EMBL/GenBank/DDBJ databases">
        <authorList>
            <person name="Buron G."/>
            <person name="Chaylann A."/>
            <person name="Dolejs I."/>
            <person name="Forster J."/>
            <person name="Miks M.H."/>
        </authorList>
    </citation>
    <scope>NUCLEOTIDE SEQUENCE</scope>
    <source>
        <strain evidence="2">DSM 10551</strain>
    </source>
</reference>
<organism evidence="1 3">
    <name type="scientific">Lentilactobacillus parakefiri</name>
    <dbReference type="NCBI Taxonomy" id="152332"/>
    <lineage>
        <taxon>Bacteria</taxon>
        <taxon>Bacillati</taxon>
        <taxon>Bacillota</taxon>
        <taxon>Bacilli</taxon>
        <taxon>Lactobacillales</taxon>
        <taxon>Lactobacillaceae</taxon>
        <taxon>Lentilactobacillus</taxon>
    </lineage>
</organism>
<reference evidence="2 4" key="2">
    <citation type="journal article" date="2019" name="Appl. Microbiol. Biotechnol.">
        <title>Uncovering carbohydrate metabolism through a genotype-phenotype association study of 56 lactic acid bacteria genomes.</title>
        <authorList>
            <person name="Buron-Moles G."/>
            <person name="Chailyan A."/>
            <person name="Dolejs I."/>
            <person name="Forster J."/>
            <person name="Miks M.H."/>
        </authorList>
    </citation>
    <scope>NUCLEOTIDE SEQUENCE [LARGE SCALE GENOMIC DNA]</scope>
    <source>
        <strain evidence="2 4">DSM 10551</strain>
    </source>
</reference>
<evidence type="ECO:0000313" key="2">
    <source>
        <dbReference type="EMBL" id="TDG91686.1"/>
    </source>
</evidence>
<dbReference type="AlphaFoldDB" id="A0A224VIM3"/>
<dbReference type="Proteomes" id="UP000214739">
    <property type="component" value="Unassembled WGS sequence"/>
</dbReference>
<protein>
    <submittedName>
        <fullName evidence="1">Uncharacterized protein</fullName>
    </submittedName>
</protein>
<evidence type="ECO:0000313" key="4">
    <source>
        <dbReference type="Proteomes" id="UP000294668"/>
    </source>
</evidence>
<sequence>MKKLAVIIMVTFGLVVGLGFGTQQASASGHAGTPSFAKGYWHTRGRGSVTYHIFKNHFWFRYSGWNRYGKHKWRASWHGYDRVRYWLDPGSDGVRTSANVRAYDPQTGKHLEFTLIRVSKSKIYLNYNIYDPWYTLYRGAR</sequence>
<evidence type="ECO:0000313" key="1">
    <source>
        <dbReference type="EMBL" id="GAW72060.1"/>
    </source>
</evidence>
<keyword evidence="4" id="KW-1185">Reference proteome</keyword>
<accession>A0A224VIM3</accession>
<proteinExistence type="predicted"/>
<name>A0A224VIM3_9LACO</name>